<reference evidence="16 17" key="1">
    <citation type="journal article" date="2020" name="Cell">
        <title>Large-Scale Comparative Analyses of Tick Genomes Elucidate Their Genetic Diversity and Vector Capacities.</title>
        <authorList>
            <consortium name="Tick Genome and Microbiome Consortium (TIGMIC)"/>
            <person name="Jia N."/>
            <person name="Wang J."/>
            <person name="Shi W."/>
            <person name="Du L."/>
            <person name="Sun Y."/>
            <person name="Zhan W."/>
            <person name="Jiang J.F."/>
            <person name="Wang Q."/>
            <person name="Zhang B."/>
            <person name="Ji P."/>
            <person name="Bell-Sakyi L."/>
            <person name="Cui X.M."/>
            <person name="Yuan T.T."/>
            <person name="Jiang B.G."/>
            <person name="Yang W.F."/>
            <person name="Lam T.T."/>
            <person name="Chang Q.C."/>
            <person name="Ding S.J."/>
            <person name="Wang X.J."/>
            <person name="Zhu J.G."/>
            <person name="Ruan X.D."/>
            <person name="Zhao L."/>
            <person name="Wei J.T."/>
            <person name="Ye R.Z."/>
            <person name="Que T.C."/>
            <person name="Du C.H."/>
            <person name="Zhou Y.H."/>
            <person name="Cheng J.X."/>
            <person name="Dai P.F."/>
            <person name="Guo W.B."/>
            <person name="Han X.H."/>
            <person name="Huang E.J."/>
            <person name="Li L.F."/>
            <person name="Wei W."/>
            <person name="Gao Y.C."/>
            <person name="Liu J.Z."/>
            <person name="Shao H.Z."/>
            <person name="Wang X."/>
            <person name="Wang C.C."/>
            <person name="Yang T.C."/>
            <person name="Huo Q.B."/>
            <person name="Li W."/>
            <person name="Chen H.Y."/>
            <person name="Chen S.E."/>
            <person name="Zhou L.G."/>
            <person name="Ni X.B."/>
            <person name="Tian J.H."/>
            <person name="Sheng Y."/>
            <person name="Liu T."/>
            <person name="Pan Y.S."/>
            <person name="Xia L.Y."/>
            <person name="Li J."/>
            <person name="Zhao F."/>
            <person name="Cao W.C."/>
        </authorList>
    </citation>
    <scope>NUCLEOTIDE SEQUENCE [LARGE SCALE GENOMIC DNA]</scope>
    <source>
        <strain evidence="16">HaeL-2018</strain>
    </source>
</reference>
<evidence type="ECO:0000256" key="9">
    <source>
        <dbReference type="ARBA" id="ARBA00023277"/>
    </source>
</evidence>
<evidence type="ECO:0000256" key="7">
    <source>
        <dbReference type="ARBA" id="ARBA00023024"/>
    </source>
</evidence>
<comment type="caution">
    <text evidence="16">The sequence shown here is derived from an EMBL/GenBank/DDBJ whole genome shotgun (WGS) entry which is preliminary data.</text>
</comment>
<feature type="domain" description="GH18" evidence="15">
    <location>
        <begin position="95"/>
        <end position="471"/>
    </location>
</feature>
<feature type="region of interest" description="Disordered" evidence="13">
    <location>
        <begin position="487"/>
        <end position="515"/>
    </location>
</feature>
<evidence type="ECO:0000256" key="4">
    <source>
        <dbReference type="ARBA" id="ARBA00022669"/>
    </source>
</evidence>
<dbReference type="PROSITE" id="PS01095">
    <property type="entry name" value="GH18_1"/>
    <property type="match status" value="1"/>
</dbReference>
<evidence type="ECO:0000256" key="2">
    <source>
        <dbReference type="ARBA" id="ARBA00009121"/>
    </source>
</evidence>
<dbReference type="SMART" id="SM00494">
    <property type="entry name" value="ChtBD2"/>
    <property type="match status" value="1"/>
</dbReference>
<dbReference type="Gene3D" id="2.170.140.10">
    <property type="entry name" value="Chitin binding domain"/>
    <property type="match status" value="1"/>
</dbReference>
<evidence type="ECO:0000259" key="15">
    <source>
        <dbReference type="PROSITE" id="PS51910"/>
    </source>
</evidence>
<dbReference type="SUPFAM" id="SSF57625">
    <property type="entry name" value="Invertebrate chitin-binding proteins"/>
    <property type="match status" value="1"/>
</dbReference>
<dbReference type="InterPro" id="IPR001223">
    <property type="entry name" value="Glyco_hydro18_cat"/>
</dbReference>
<dbReference type="Pfam" id="PF01607">
    <property type="entry name" value="CBM_14"/>
    <property type="match status" value="1"/>
</dbReference>
<dbReference type="OMA" id="AGTVWDI"/>
<keyword evidence="17" id="KW-1185">Reference proteome</keyword>
<evidence type="ECO:0000256" key="6">
    <source>
        <dbReference type="ARBA" id="ARBA00022801"/>
    </source>
</evidence>
<dbReference type="PROSITE" id="PS50940">
    <property type="entry name" value="CHIT_BIND_II"/>
    <property type="match status" value="1"/>
</dbReference>
<comment type="catalytic activity">
    <reaction evidence="1">
        <text>Random endo-hydrolysis of N-acetyl-beta-D-glucosaminide (1-&gt;4)-beta-linkages in chitin and chitodextrins.</text>
        <dbReference type="EC" id="3.2.1.14"/>
    </reaction>
</comment>
<accession>A0A9J6G7I6</accession>
<dbReference type="Pfam" id="PF00704">
    <property type="entry name" value="Glyco_hydro_18"/>
    <property type="match status" value="1"/>
</dbReference>
<dbReference type="InterPro" id="IPR001579">
    <property type="entry name" value="Glyco_hydro_18_chit_AS"/>
</dbReference>
<gene>
    <name evidence="16" type="ORF">HPB48_020397</name>
</gene>
<evidence type="ECO:0000256" key="13">
    <source>
        <dbReference type="SAM" id="MobiDB-lite"/>
    </source>
</evidence>
<dbReference type="GO" id="GO:0008843">
    <property type="term" value="F:endochitinase activity"/>
    <property type="evidence" value="ECO:0007669"/>
    <property type="project" value="UniProtKB-EC"/>
</dbReference>
<dbReference type="InterPro" id="IPR017853">
    <property type="entry name" value="GH"/>
</dbReference>
<evidence type="ECO:0000256" key="5">
    <source>
        <dbReference type="ARBA" id="ARBA00022729"/>
    </source>
</evidence>
<evidence type="ECO:0000313" key="16">
    <source>
        <dbReference type="EMBL" id="KAH9370404.1"/>
    </source>
</evidence>
<keyword evidence="10 12" id="KW-0326">Glycosidase</keyword>
<dbReference type="PANTHER" id="PTHR11177">
    <property type="entry name" value="CHITINASE"/>
    <property type="match status" value="1"/>
</dbReference>
<dbReference type="GO" id="GO:0006032">
    <property type="term" value="P:chitin catabolic process"/>
    <property type="evidence" value="ECO:0007669"/>
    <property type="project" value="UniProtKB-KW"/>
</dbReference>
<dbReference type="OrthoDB" id="73875at2759"/>
<evidence type="ECO:0000256" key="10">
    <source>
        <dbReference type="ARBA" id="ARBA00023295"/>
    </source>
</evidence>
<organism evidence="16 17">
    <name type="scientific">Haemaphysalis longicornis</name>
    <name type="common">Bush tick</name>
    <dbReference type="NCBI Taxonomy" id="44386"/>
    <lineage>
        <taxon>Eukaryota</taxon>
        <taxon>Metazoa</taxon>
        <taxon>Ecdysozoa</taxon>
        <taxon>Arthropoda</taxon>
        <taxon>Chelicerata</taxon>
        <taxon>Arachnida</taxon>
        <taxon>Acari</taxon>
        <taxon>Parasitiformes</taxon>
        <taxon>Ixodida</taxon>
        <taxon>Ixodoidea</taxon>
        <taxon>Ixodidae</taxon>
        <taxon>Haemaphysalinae</taxon>
        <taxon>Haemaphysalis</taxon>
    </lineage>
</organism>
<dbReference type="Gene3D" id="3.20.20.80">
    <property type="entry name" value="Glycosidases"/>
    <property type="match status" value="1"/>
</dbReference>
<dbReference type="SMART" id="SM00636">
    <property type="entry name" value="Glyco_18"/>
    <property type="match status" value="1"/>
</dbReference>
<dbReference type="PROSITE" id="PS51910">
    <property type="entry name" value="GH18_2"/>
    <property type="match status" value="1"/>
</dbReference>
<dbReference type="SUPFAM" id="SSF54556">
    <property type="entry name" value="Chitinase insertion domain"/>
    <property type="match status" value="1"/>
</dbReference>
<keyword evidence="9" id="KW-0119">Carbohydrate metabolism</keyword>
<dbReference type="InterPro" id="IPR002557">
    <property type="entry name" value="Chitin-bd_dom"/>
</dbReference>
<evidence type="ECO:0000259" key="14">
    <source>
        <dbReference type="PROSITE" id="PS50940"/>
    </source>
</evidence>
<keyword evidence="4" id="KW-0147">Chitin-binding</keyword>
<proteinExistence type="inferred from homology"/>
<dbReference type="InterPro" id="IPR011583">
    <property type="entry name" value="Chitinase_II/V-like_cat"/>
</dbReference>
<evidence type="ECO:0000256" key="8">
    <source>
        <dbReference type="ARBA" id="ARBA00023157"/>
    </source>
</evidence>
<comment type="similarity">
    <text evidence="2">Belongs to the glycosyl hydrolase 18 family. Chitinase class II subfamily.</text>
</comment>
<dbReference type="EC" id="3.2.1.14" evidence="3"/>
<evidence type="ECO:0000256" key="12">
    <source>
        <dbReference type="RuleBase" id="RU000489"/>
    </source>
</evidence>
<dbReference type="InterPro" id="IPR029070">
    <property type="entry name" value="Chitinase_insertion_sf"/>
</dbReference>
<keyword evidence="5" id="KW-0732">Signal</keyword>
<evidence type="ECO:0000256" key="3">
    <source>
        <dbReference type="ARBA" id="ARBA00012729"/>
    </source>
</evidence>
<keyword evidence="8" id="KW-1015">Disulfide bond</keyword>
<keyword evidence="11" id="KW-0624">Polysaccharide degradation</keyword>
<name>A0A9J6G7I6_HAELO</name>
<evidence type="ECO:0000313" key="17">
    <source>
        <dbReference type="Proteomes" id="UP000821853"/>
    </source>
</evidence>
<evidence type="ECO:0000256" key="11">
    <source>
        <dbReference type="ARBA" id="ARBA00023326"/>
    </source>
</evidence>
<evidence type="ECO:0000256" key="1">
    <source>
        <dbReference type="ARBA" id="ARBA00000822"/>
    </source>
</evidence>
<dbReference type="InterPro" id="IPR050314">
    <property type="entry name" value="Glycosyl_Hydrlase_18"/>
</dbReference>
<dbReference type="GO" id="GO:0008061">
    <property type="term" value="F:chitin binding"/>
    <property type="evidence" value="ECO:0007669"/>
    <property type="project" value="UniProtKB-KW"/>
</dbReference>
<dbReference type="VEuPathDB" id="VectorBase:HLOH_047028"/>
<keyword evidence="7" id="KW-0146">Chitin degradation</keyword>
<dbReference type="EMBL" id="JABSTR010000005">
    <property type="protein sequence ID" value="KAH9370404.1"/>
    <property type="molecule type" value="Genomic_DNA"/>
</dbReference>
<dbReference type="GO" id="GO:0000272">
    <property type="term" value="P:polysaccharide catabolic process"/>
    <property type="evidence" value="ECO:0007669"/>
    <property type="project" value="UniProtKB-KW"/>
</dbReference>
<protein>
    <recommendedName>
        <fullName evidence="3">chitinase</fullName>
        <ecNumber evidence="3">3.2.1.14</ecNumber>
    </recommendedName>
</protein>
<keyword evidence="6 12" id="KW-0378">Hydrolase</keyword>
<feature type="domain" description="Chitin-binding type-2" evidence="14">
    <location>
        <begin position="511"/>
        <end position="570"/>
    </location>
</feature>
<dbReference type="InterPro" id="IPR036508">
    <property type="entry name" value="Chitin-bd_dom_sf"/>
</dbReference>
<dbReference type="AlphaFoldDB" id="A0A9J6G7I6"/>
<sequence>MRRKIDTLALVTGCGIIRLHPNDVGNTPLLDSGEAAVASSSLQYLENLIQKVIVNVRSGSTEKKKKKSPDYCHDTAGYSGNRVVEDGGGGKGRSGLVVCYYQTWAYNRPSPMTYDIEDIPTDLCTHLVYSFVGLDNSTWKVKHIDQEFDLGKDGLSRFVSLKQKHPHLKTLLAVGGWAEGGQKYSDMVGVRARRKAFVQSALDWVLKYGFDGFDLDWEYPGASDRQGKFSDKENFLKLVKVRSGSRHVKNIIFKTLATGQSWTCRGSMHIKQNASFSGRLLDYIHVMSYDLRGNWAGFADVHSPLFKRPFDQWAYEKLNVHDGLRLWTDRGAPRHKLIVGVPLYGRTYTLGSRDNHGLRAPVKKWLDGGAPGRYTNETGFQAYFEVCENVQKNGWTREWDDVGKCPYAYKDNQWVGYEDEKSIALKMDFIKKEGYGGAMVWAVDMDDYKGDCSEGRSNPLMRIIHDAISGYQVPPEPEKVVTVASVKGGGSWTTSTTTTAEPKPRPPPGSEPDCTDGSWNFYPHQTDCAKYYQCGHGKPMLRSCTAGTVWDIDRSICNWPRNVNREECKDKEEDNGDGNER</sequence>
<dbReference type="Proteomes" id="UP000821853">
    <property type="component" value="Chromosome 3"/>
</dbReference>
<dbReference type="PANTHER" id="PTHR11177:SF144">
    <property type="entry name" value="CHITINASE 5"/>
    <property type="match status" value="1"/>
</dbReference>
<dbReference type="SUPFAM" id="SSF51445">
    <property type="entry name" value="(Trans)glycosidases"/>
    <property type="match status" value="1"/>
</dbReference>
<dbReference type="FunFam" id="3.10.50.10:FF:000004">
    <property type="entry name" value="Chitinase 5"/>
    <property type="match status" value="1"/>
</dbReference>
<dbReference type="GO" id="GO:0005576">
    <property type="term" value="C:extracellular region"/>
    <property type="evidence" value="ECO:0007669"/>
    <property type="project" value="InterPro"/>
</dbReference>
<dbReference type="Gene3D" id="3.10.50.10">
    <property type="match status" value="1"/>
</dbReference>